<protein>
    <recommendedName>
        <fullName evidence="5">Flagellar assembly factor FliW</fullName>
    </recommendedName>
</protein>
<dbReference type="Proteomes" id="UP001486565">
    <property type="component" value="Chromosome"/>
</dbReference>
<dbReference type="EMBL" id="CP121687">
    <property type="protein sequence ID" value="WZL68770.1"/>
    <property type="molecule type" value="Genomic_DNA"/>
</dbReference>
<keyword evidence="4 5" id="KW-0143">Chaperone</keyword>
<keyword evidence="6" id="KW-0282">Flagellum</keyword>
<proteinExistence type="inferred from homology"/>
<dbReference type="InterPro" id="IPR003775">
    <property type="entry name" value="Flagellar_assembly_factor_FliW"/>
</dbReference>
<keyword evidence="7" id="KW-1185">Reference proteome</keyword>
<evidence type="ECO:0000256" key="2">
    <source>
        <dbReference type="ARBA" id="ARBA00022795"/>
    </source>
</evidence>
<dbReference type="SUPFAM" id="SSF141457">
    <property type="entry name" value="BH3618-like"/>
    <property type="match status" value="1"/>
</dbReference>
<keyword evidence="6" id="KW-0969">Cilium</keyword>
<dbReference type="NCBIfam" id="NF009793">
    <property type="entry name" value="PRK13285.1-1"/>
    <property type="match status" value="1"/>
</dbReference>
<keyword evidence="6" id="KW-0966">Cell projection</keyword>
<evidence type="ECO:0000313" key="7">
    <source>
        <dbReference type="Proteomes" id="UP001486565"/>
    </source>
</evidence>
<keyword evidence="3 5" id="KW-0810">Translation regulation</keyword>
<evidence type="ECO:0000313" key="6">
    <source>
        <dbReference type="EMBL" id="WZL68770.1"/>
    </source>
</evidence>
<sequence length="154" mass="17509">MTIQTKHFGELNIDEGKIITFPEGIPGFPDYKKYIFIFDEEDENSPFCWLQSIDDGSIAFALINPLKICPDYSPKVDNELIESLGEFNENELIVYAIVVVPEDITQMTANLKAPIIINSQTKIGMQVIAQNEEYEVKHKIFNDLQEYTSAKEGV</sequence>
<dbReference type="RefSeq" id="WP_341875775.1">
    <property type="nucleotide sequence ID" value="NZ_CP121687.1"/>
</dbReference>
<dbReference type="Pfam" id="PF02623">
    <property type="entry name" value="FliW"/>
    <property type="match status" value="1"/>
</dbReference>
<evidence type="ECO:0000256" key="5">
    <source>
        <dbReference type="HAMAP-Rule" id="MF_01185"/>
    </source>
</evidence>
<comment type="function">
    <text evidence="5">Acts as an anti-CsrA protein, binds CsrA and prevents it from repressing translation of its target genes, one of which is flagellin. Binds to flagellin and participates in the assembly of the flagellum.</text>
</comment>
<dbReference type="PANTHER" id="PTHR39190:SF1">
    <property type="entry name" value="FLAGELLAR ASSEMBLY FACTOR FLIW"/>
    <property type="match status" value="1"/>
</dbReference>
<name>A0ABZ2Y0D0_9FIRM</name>
<reference evidence="6 7" key="1">
    <citation type="submission" date="2023-03" db="EMBL/GenBank/DDBJ databases">
        <title>Novel Species.</title>
        <authorList>
            <person name="Ma S."/>
        </authorList>
    </citation>
    <scope>NUCLEOTIDE SEQUENCE [LARGE SCALE GENOMIC DNA]</scope>
    <source>
        <strain evidence="6 7">LIND6LT2</strain>
    </source>
</reference>
<keyword evidence="1 5" id="KW-0963">Cytoplasm</keyword>
<evidence type="ECO:0000256" key="1">
    <source>
        <dbReference type="ARBA" id="ARBA00022490"/>
    </source>
</evidence>
<dbReference type="InterPro" id="IPR024046">
    <property type="entry name" value="Flagellar_assmbl_FliW_dom_sf"/>
</dbReference>
<comment type="subcellular location">
    <subcellularLocation>
        <location evidence="5">Cytoplasm</location>
    </subcellularLocation>
</comment>
<gene>
    <name evidence="5 6" type="primary">fliW</name>
    <name evidence="6" type="ORF">QBE51_07985</name>
</gene>
<dbReference type="HAMAP" id="MF_01185">
    <property type="entry name" value="FliW"/>
    <property type="match status" value="1"/>
</dbReference>
<dbReference type="Gene3D" id="2.30.290.10">
    <property type="entry name" value="BH3618-like"/>
    <property type="match status" value="1"/>
</dbReference>
<organism evidence="6 7">
    <name type="scientific">Defluviitalea saccharophila</name>
    <dbReference type="NCBI Taxonomy" id="879970"/>
    <lineage>
        <taxon>Bacteria</taxon>
        <taxon>Bacillati</taxon>
        <taxon>Bacillota</taxon>
        <taxon>Clostridia</taxon>
        <taxon>Lachnospirales</taxon>
        <taxon>Defluviitaleaceae</taxon>
        <taxon>Defluviitalea</taxon>
    </lineage>
</organism>
<evidence type="ECO:0000256" key="3">
    <source>
        <dbReference type="ARBA" id="ARBA00022845"/>
    </source>
</evidence>
<evidence type="ECO:0000256" key="4">
    <source>
        <dbReference type="ARBA" id="ARBA00023186"/>
    </source>
</evidence>
<keyword evidence="2 5" id="KW-1005">Bacterial flagellum biogenesis</keyword>
<dbReference type="PANTHER" id="PTHR39190">
    <property type="entry name" value="FLAGELLAR ASSEMBLY FACTOR FLIW"/>
    <property type="match status" value="1"/>
</dbReference>
<accession>A0ABZ2Y0D0</accession>
<comment type="subunit">
    <text evidence="5">Interacts with translational regulator CsrA and flagellin(s).</text>
</comment>
<comment type="similarity">
    <text evidence="5">Belongs to the FliW family.</text>
</comment>